<comment type="caution">
    <text evidence="1">The sequence shown here is derived from an EMBL/GenBank/DDBJ whole genome shotgun (WGS) entry which is preliminary data.</text>
</comment>
<sequence length="44" mass="4971">MTSKQGLENSCAVTVKWTWFYELGAGGRDIHKVVDEIVDTEVQE</sequence>
<gene>
    <name evidence="1" type="ORF">ACFL27_06300</name>
</gene>
<dbReference type="EMBL" id="JBHPBY010000060">
    <property type="protein sequence ID" value="MFC1849802.1"/>
    <property type="molecule type" value="Genomic_DNA"/>
</dbReference>
<evidence type="ECO:0000313" key="1">
    <source>
        <dbReference type="EMBL" id="MFC1849802.1"/>
    </source>
</evidence>
<reference evidence="1 2" key="1">
    <citation type="submission" date="2024-09" db="EMBL/GenBank/DDBJ databases">
        <title>Laminarin stimulates single cell rates of sulfate reduction while oxygen inhibits transcriptomic activity in coastal marine sediment.</title>
        <authorList>
            <person name="Lindsay M."/>
            <person name="Orcutt B."/>
            <person name="Emerson D."/>
            <person name="Stepanauskas R."/>
            <person name="D'Angelo T."/>
        </authorList>
    </citation>
    <scope>NUCLEOTIDE SEQUENCE [LARGE SCALE GENOMIC DNA]</scope>
    <source>
        <strain evidence="1">SAG AM-311-K15</strain>
    </source>
</reference>
<proteinExistence type="predicted"/>
<organism evidence="1 2">
    <name type="scientific">candidate division CSSED10-310 bacterium</name>
    <dbReference type="NCBI Taxonomy" id="2855610"/>
    <lineage>
        <taxon>Bacteria</taxon>
        <taxon>Bacteria division CSSED10-310</taxon>
    </lineage>
</organism>
<name>A0ABV6YUC2_UNCC1</name>
<dbReference type="Proteomes" id="UP001594351">
    <property type="component" value="Unassembled WGS sequence"/>
</dbReference>
<keyword evidence="2" id="KW-1185">Reference proteome</keyword>
<protein>
    <submittedName>
        <fullName evidence="1">Uncharacterized protein</fullName>
    </submittedName>
</protein>
<accession>A0ABV6YUC2</accession>
<evidence type="ECO:0000313" key="2">
    <source>
        <dbReference type="Proteomes" id="UP001594351"/>
    </source>
</evidence>